<feature type="compositionally biased region" description="Low complexity" evidence="1">
    <location>
        <begin position="1350"/>
        <end position="1364"/>
    </location>
</feature>
<feature type="region of interest" description="Disordered" evidence="1">
    <location>
        <begin position="1097"/>
        <end position="1117"/>
    </location>
</feature>
<dbReference type="EMBL" id="BKCJ010000004">
    <property type="protein sequence ID" value="GEU28325.1"/>
    <property type="molecule type" value="Genomic_DNA"/>
</dbReference>
<feature type="region of interest" description="Disordered" evidence="1">
    <location>
        <begin position="2341"/>
        <end position="2388"/>
    </location>
</feature>
<gene>
    <name evidence="2" type="ORF">Tci_000303</name>
</gene>
<evidence type="ECO:0000256" key="1">
    <source>
        <dbReference type="SAM" id="MobiDB-lite"/>
    </source>
</evidence>
<evidence type="ECO:0000313" key="2">
    <source>
        <dbReference type="EMBL" id="GEU28325.1"/>
    </source>
</evidence>
<feature type="region of interest" description="Disordered" evidence="1">
    <location>
        <begin position="2228"/>
        <end position="2268"/>
    </location>
</feature>
<comment type="caution">
    <text evidence="2">The sequence shown here is derived from an EMBL/GenBank/DDBJ whole genome shotgun (WGS) entry which is preliminary data.</text>
</comment>
<proteinExistence type="predicted"/>
<evidence type="ECO:0008006" key="3">
    <source>
        <dbReference type="Google" id="ProtNLM"/>
    </source>
</evidence>
<protein>
    <recommendedName>
        <fullName evidence="3">Abi-like protein</fullName>
    </recommendedName>
</protein>
<name>A0A699GJN3_TANCI</name>
<organism evidence="2">
    <name type="scientific">Tanacetum cinerariifolium</name>
    <name type="common">Dalmatian daisy</name>
    <name type="synonym">Chrysanthemum cinerariifolium</name>
    <dbReference type="NCBI Taxonomy" id="118510"/>
    <lineage>
        <taxon>Eukaryota</taxon>
        <taxon>Viridiplantae</taxon>
        <taxon>Streptophyta</taxon>
        <taxon>Embryophyta</taxon>
        <taxon>Tracheophyta</taxon>
        <taxon>Spermatophyta</taxon>
        <taxon>Magnoliopsida</taxon>
        <taxon>eudicotyledons</taxon>
        <taxon>Gunneridae</taxon>
        <taxon>Pentapetalae</taxon>
        <taxon>asterids</taxon>
        <taxon>campanulids</taxon>
        <taxon>Asterales</taxon>
        <taxon>Asteraceae</taxon>
        <taxon>Asteroideae</taxon>
        <taxon>Anthemideae</taxon>
        <taxon>Anthemidinae</taxon>
        <taxon>Tanacetum</taxon>
    </lineage>
</organism>
<sequence>MALSQQQLTAVAASLSSARLGTYINASGFGANATPLDIYVWNALISGAFFTSLHICEVVMRNAISHALELKYGVNWPWSQGLERTLSKWSKEELQSARQGIPAGSTGKVIAELKFAFWCRLLTSGQDQHLWNANIRIVFPNLPFPMTVAAGRTMLYNDMEALRVFRNRIAHHEPIIGYPLVQYQARIQRLLKLRCAVIDQDASFKILHQPHINATGNEVIVTCLAEGAGVGPVAAPATVEDVVGIDGQDERPGELAFPAQVDAAGGAVAAQRRDGGRLPVRVQRQHVLPHAIPCPQVQIRCCAVLAHPVGQVGSLRQHGQHGQRRQIRRLHHDANHAAIHARTERLALPVDACRDAGGPCLPTVLLRGHQHAVGKRARVRHRVAAVAVEGAEVAVPVRPLLAGAKLPRCQALRPEQRVAATDVLRIDVRGVGVEVGRVGQLQAAPITEREVGLVAVRVAQVQAGIDCPGPHGGHGPHAPRHALGARAQQHFPWSAADLIRQVRCRERAPDLVVVGGDRIGRLGAGCGIDARLVVGQVVHLVLQIHTHAPLAARRRPGPVKRGLVEAARRPGGAATVAGGARRFKIGIGIGLVDQGRGGAVLQHGLEHGAAVLAAVSKTGAVVGLFVGAVGNAVKDRDVGARTVFVKHVETGMRAARSAARRHADAVRLAHGDIDAERGAGHHAMHEDVRRLPRLPGLPRARIGPVPRRRADFLRAIVAQRDAAVHADMAAGDVAVQARGRGIGDDLDAGDVGAAHGLQRHRAVVAGRCHGSGLAHVLGGPVGRPRHGRDVVDGLVELFDDLRFAGGDGDRWRDRFRFLRRARSEFAQEGVARLRACVIVLDRSLHQPRKHHRAVVLDGPAHEPADVLPAVRAAVRPLHGGGAGLAIHVPTVDGRIALEQARRHVVRVGRQRQAAVDDLAQERGLLQRRNPQRGTQFRDRHRIVQARHAGEVAVAVIKCLRVVAHAGGAEARRHLLRIPDHRFAQPRGRIGAMAPCRIGRLVARFVRQVGRVGVLQHAAVKTHEADGNFEGGGGRDARVARAFAHQCGAGGGVDHHQAIEHCRGDGRCGRPRVRQQPGLVWHLGRPPAERRLQRQVGHGHGSHAAECHRARPGAARGQGRAYQADARRQCRRMVSCFVCFVCFVRCVHYGGAKRQRHAGRHLLQLQLGHQRCRIGLALALRTAAQHIAVAAEFLGPAQARAQQRVKAGQMARQQQARLDEAREHGRNRQVHFDHGGQRASVVRRRCQCMATGHQCVQQALGASPAPQCMRQAEQVERQPGEGDIAQPCMGRCGGRRRDSDGRHRAAWWAPAWPRTPVQWMPAPSATTTAGRPARADNGAAARPRAIPRRQPPANRQQRAARAPAPGRTTSWLTPAGRQQTGCCDERHGHGKSAQERAFTWQRGTSVFQVGRHLAAVFRQLVHDLAVKPDIHRGRIVGVARVVQLLRQFLARLQAAVQFQQLQQVDNRGAPVQGLARLLGLAVEDGFHVHFGQVHAGRRGSGVGGRDAGRCRCRGHGGGVGWRRHRGALRRLGDGRVRGRENFVENIAEHTHGESPRHAAERLDQRGMVGIERAELVDDAGIMLLGRGGDFLHLRRRDLLRLLRGHLRLRALAEEAADAAGQRSQHRRADVRQQLIEHAGLAAVTPCATDVAGACCATSPKSFSACAASGAVTAPTYCFNKLPKSNVMVTPVGGGTSIRGLSAWSVRDLTGATRKMRAIASPAIPDCLQQLQLGLDHGRVRIVAGARHQHKFLARRLDEVEVALAGRRHGEQILLALHHVERHLEAGPELVQVDFGGDAIALHTHELQPGIIFAGRVIGFVLGRQVLGRRAGPRCRHRFRAQAFVLADHAAENAGAAGIGPRQGAQRVDLVDRGGVAGSTRQRQRGVEAFAGGQRTGHLGRADVAAEHCRRRLGHVHAQHRAPGAAQQDHPALAEALRGPLCHGNAVVAQLLDQQRHVIRDRVASVGHAGAALIPLDNRQILFPGLIKLVGKRRGGIARAAVDQQHHGIGTTAALDPHPLLDAADAHKSFVVDGPACCGADGVGGAFHDSKPEVGKMRAMPLFSKGVRSAAILASHEKNQLRDTVPHPSPPAARAGTAGGLRHGIAAVGVLVELRAVPVAGGSAGRQGRSALAAGRRPRGVVAGAGGRWLCRHVRLLRAGAHCAGHRRSAAVSGGRARGQQLVPGARTGHANGRVQLGLATGRGAGAAGARAPDCRHQLALGVLRDGRARHHRGRGVGGAVPRPGVRRTDGRRTGIPGHRPGGRHGRQDGHGVVAGPVPLPRDVGHDAGLFRLGVPELGVSDLAARLPAHRAPHGPGLCGHCRVGPVHVRLCRGADCRLGVRPRGARSNVSRGRPPQRGGRVHAGHGGVHHPRRAGRQQRGGGRVHRDRDLPGQRLISVRLVAGDRGGATEPRGITRRAAKLRRLPGWRAGAHPHRLYCADMVVRAGAADGRGDGVHGGDVVPAAGAAGDTGVGWPRSVVALWSGREATRPAFILAACPFFSSA</sequence>
<accession>A0A699GJN3</accession>
<feature type="region of interest" description="Disordered" evidence="1">
    <location>
        <begin position="2077"/>
        <end position="2096"/>
    </location>
</feature>
<feature type="region of interest" description="Disordered" evidence="1">
    <location>
        <begin position="1322"/>
        <end position="1388"/>
    </location>
</feature>
<feature type="compositionally biased region" description="Basic residues" evidence="1">
    <location>
        <begin position="2358"/>
        <end position="2375"/>
    </location>
</feature>
<reference evidence="2" key="1">
    <citation type="journal article" date="2019" name="Sci. Rep.">
        <title>Draft genome of Tanacetum cinerariifolium, the natural source of mosquito coil.</title>
        <authorList>
            <person name="Yamashiro T."/>
            <person name="Shiraishi A."/>
            <person name="Satake H."/>
            <person name="Nakayama K."/>
        </authorList>
    </citation>
    <scope>NUCLEOTIDE SEQUENCE</scope>
</reference>
<feature type="compositionally biased region" description="Polar residues" evidence="1">
    <location>
        <begin position="1366"/>
        <end position="1380"/>
    </location>
</feature>